<sequence length="268" mass="30670">MGVEASANVDIQKKNNLSMDSRYRDYLKHDYPNNISRMLKYRPRSNGSGGGKCDKACGITMGIVYGSLLGIVIMILIISRYIYPFYLSKRFKAKLIRARNKFFVEDDKSTKISFPLKHHNVQESPWIQKTNTTDEECDDRKSKPVPISGNYAVTYSENENEFVSVRGTLHADFTEAHNGKGYKVSGSFEDEHGFAIIKEGFVNYDGTAYWYEFYECPSTSLRCNLKHLEVLNEGTFNFRNNSFTNNCFGTWESNTGLQGKILSLEQLR</sequence>
<keyword evidence="1" id="KW-0472">Membrane</keyword>
<reference evidence="2 3" key="1">
    <citation type="journal article" date="2021" name="Sci. Rep.">
        <title>The genome of the diatom Chaetoceros tenuissimus carries an ancient integrated fragment of an extant virus.</title>
        <authorList>
            <person name="Hongo Y."/>
            <person name="Kimura K."/>
            <person name="Takaki Y."/>
            <person name="Yoshida Y."/>
            <person name="Baba S."/>
            <person name="Kobayashi G."/>
            <person name="Nagasaki K."/>
            <person name="Hano T."/>
            <person name="Tomaru Y."/>
        </authorList>
    </citation>
    <scope>NUCLEOTIDE SEQUENCE [LARGE SCALE GENOMIC DNA]</scope>
    <source>
        <strain evidence="2 3">NIES-3715</strain>
    </source>
</reference>
<accession>A0AAD3CWY1</accession>
<dbReference type="Proteomes" id="UP001054902">
    <property type="component" value="Unassembled WGS sequence"/>
</dbReference>
<protein>
    <submittedName>
        <fullName evidence="2">Uncharacterized protein</fullName>
    </submittedName>
</protein>
<name>A0AAD3CWY1_9STRA</name>
<comment type="caution">
    <text evidence="2">The sequence shown here is derived from an EMBL/GenBank/DDBJ whole genome shotgun (WGS) entry which is preliminary data.</text>
</comment>
<evidence type="ECO:0000313" key="2">
    <source>
        <dbReference type="EMBL" id="GFH53742.1"/>
    </source>
</evidence>
<evidence type="ECO:0000313" key="3">
    <source>
        <dbReference type="Proteomes" id="UP001054902"/>
    </source>
</evidence>
<feature type="transmembrane region" description="Helical" evidence="1">
    <location>
        <begin position="63"/>
        <end position="83"/>
    </location>
</feature>
<organism evidence="2 3">
    <name type="scientific">Chaetoceros tenuissimus</name>
    <dbReference type="NCBI Taxonomy" id="426638"/>
    <lineage>
        <taxon>Eukaryota</taxon>
        <taxon>Sar</taxon>
        <taxon>Stramenopiles</taxon>
        <taxon>Ochrophyta</taxon>
        <taxon>Bacillariophyta</taxon>
        <taxon>Coscinodiscophyceae</taxon>
        <taxon>Chaetocerotophycidae</taxon>
        <taxon>Chaetocerotales</taxon>
        <taxon>Chaetocerotaceae</taxon>
        <taxon>Chaetoceros</taxon>
    </lineage>
</organism>
<dbReference type="EMBL" id="BLLK01000047">
    <property type="protein sequence ID" value="GFH53742.1"/>
    <property type="molecule type" value="Genomic_DNA"/>
</dbReference>
<proteinExistence type="predicted"/>
<keyword evidence="1" id="KW-0812">Transmembrane</keyword>
<evidence type="ECO:0000256" key="1">
    <source>
        <dbReference type="SAM" id="Phobius"/>
    </source>
</evidence>
<keyword evidence="1" id="KW-1133">Transmembrane helix</keyword>
<keyword evidence="3" id="KW-1185">Reference proteome</keyword>
<gene>
    <name evidence="2" type="ORF">CTEN210_10218</name>
</gene>
<dbReference type="AlphaFoldDB" id="A0AAD3CWY1"/>